<dbReference type="AlphaFoldDB" id="A0A653B158"/>
<dbReference type="RefSeq" id="WP_037049420.1">
    <property type="nucleotide sequence ID" value="NZ_CP068551.1"/>
</dbReference>
<reference evidence="1" key="1">
    <citation type="submission" date="2018-11" db="EMBL/GenBank/DDBJ databases">
        <authorList>
            <consortium name="Genoscope - CEA"/>
            <person name="William W."/>
        </authorList>
    </citation>
    <scope>NUCLEOTIDE SEQUENCE [LARGE SCALE GENOMIC DNA]</scope>
    <source>
        <strain evidence="1">T9AD</strain>
    </source>
</reference>
<dbReference type="Pfam" id="PF10976">
    <property type="entry name" value="DUF2790"/>
    <property type="match status" value="1"/>
</dbReference>
<dbReference type="Gene3D" id="2.30.140.50">
    <property type="entry name" value="Protein of unknown function DUF2790"/>
    <property type="match status" value="1"/>
</dbReference>
<evidence type="ECO:0000313" key="1">
    <source>
        <dbReference type="EMBL" id="VDN61957.1"/>
    </source>
</evidence>
<dbReference type="OrthoDB" id="7026271at2"/>
<proteinExistence type="predicted"/>
<dbReference type="InterPro" id="IPR021245">
    <property type="entry name" value="DUF2790"/>
</dbReference>
<accession>A0A653B158</accession>
<name>A0A653B158_ECTOL</name>
<sequence>MKTRPLFAIALTTLSLGASLTSVAHGAQATPYRYGQDLDIAKVIAIEVPNSPQCEVVTAKMTYRNSAGEVHVLDYEQLSSVCSNQN</sequence>
<dbReference type="EMBL" id="LR130779">
    <property type="protein sequence ID" value="VDN61957.1"/>
    <property type="molecule type" value="Genomic_DNA"/>
</dbReference>
<organism evidence="1">
    <name type="scientific">Ectopseudomonas oleovorans</name>
    <name type="common">Pseudomonas oleovorans</name>
    <dbReference type="NCBI Taxonomy" id="301"/>
    <lineage>
        <taxon>Bacteria</taxon>
        <taxon>Pseudomonadati</taxon>
        <taxon>Pseudomonadota</taxon>
        <taxon>Gammaproteobacteria</taxon>
        <taxon>Pseudomonadales</taxon>
        <taxon>Pseudomonadaceae</taxon>
        <taxon>Ectopseudomonas</taxon>
    </lineage>
</organism>
<gene>
    <name evidence="1" type="ORF">POT9AD_0966</name>
</gene>
<protein>
    <submittedName>
        <fullName evidence="1">Uncharacterized protein</fullName>
    </submittedName>
</protein>